<feature type="transmembrane region" description="Helical" evidence="1">
    <location>
        <begin position="278"/>
        <end position="301"/>
    </location>
</feature>
<name>A0A9J6PFZ8_9PROT</name>
<comment type="caution">
    <text evidence="2">The sequence shown here is derived from an EMBL/GenBank/DDBJ whole genome shotgun (WGS) entry which is preliminary data.</text>
</comment>
<keyword evidence="1" id="KW-0812">Transmembrane</keyword>
<accession>A0A9J6PFZ8</accession>
<dbReference type="AlphaFoldDB" id="A0A9J6PFZ8"/>
<protein>
    <recommendedName>
        <fullName evidence="4">Glycosyltransferase RgtA/B/C/D-like domain-containing protein</fullName>
    </recommendedName>
</protein>
<evidence type="ECO:0000313" key="2">
    <source>
        <dbReference type="EMBL" id="MCP1335034.1"/>
    </source>
</evidence>
<sequence>MSLTAVASMRERQIVPAALAVGMFVLLCLQFWPFTADDAWIVARYAHNAATHSALVYNPGEPVSALTSPLHGLIAAGVALLGLDPVGVWRLAGPLLALGGVLILAARLDGMARAIFLAIAATSPFLALWSVGGLETPMLAGMLAAAAALAHDLGRQSAPRKAGLLLFLCALIVLTRHDALLFVAPLGLAVLWRYRASPCAWAGALAGGGLLGAWLLYAQLAYGTPLPSSFYAKAGLASGGALFANLAYIAGFGVLALGPVLLRRARIEAAPGSFRRMLLLGLLCLAPYLATMATAHMMFGYRALVPYLPVAAALLAPGIAAAGAGLRTAMAAAGANILLTLVMSVHTLNPTVFHLLLRNDGNTSALEAALAREYAFVSLRDYAGFLAVLREQAGAIATDWAADPRAAARPPRILTIAGGVTAARLPEAHVMEFLVSYRTGCMTSAMDLGTLWRSADYIQTYRWRSGPLFPPMRPEDGEKVLALPVLSDAAMDFEQELQPGAFPRADRLTVFRNPSAVPPPEALKVDITAPCTFTPG</sequence>
<feature type="transmembrane region" description="Helical" evidence="1">
    <location>
        <begin position="234"/>
        <end position="257"/>
    </location>
</feature>
<proteinExistence type="predicted"/>
<dbReference type="RefSeq" id="WP_269330994.1">
    <property type="nucleotide sequence ID" value="NZ_JAMZFT010000001.1"/>
</dbReference>
<feature type="transmembrane region" description="Helical" evidence="1">
    <location>
        <begin position="199"/>
        <end position="222"/>
    </location>
</feature>
<feature type="transmembrane region" description="Helical" evidence="1">
    <location>
        <begin position="114"/>
        <end position="132"/>
    </location>
</feature>
<feature type="transmembrane region" description="Helical" evidence="1">
    <location>
        <begin position="164"/>
        <end position="192"/>
    </location>
</feature>
<feature type="transmembrane region" description="Helical" evidence="1">
    <location>
        <begin position="88"/>
        <end position="107"/>
    </location>
</feature>
<evidence type="ECO:0000256" key="1">
    <source>
        <dbReference type="SAM" id="Phobius"/>
    </source>
</evidence>
<keyword evidence="1" id="KW-1133">Transmembrane helix</keyword>
<feature type="transmembrane region" description="Helical" evidence="1">
    <location>
        <begin position="14"/>
        <end position="32"/>
    </location>
</feature>
<dbReference type="Proteomes" id="UP001055804">
    <property type="component" value="Unassembled WGS sequence"/>
</dbReference>
<dbReference type="EMBL" id="JAMZFT010000001">
    <property type="protein sequence ID" value="MCP1335034.1"/>
    <property type="molecule type" value="Genomic_DNA"/>
</dbReference>
<feature type="transmembrane region" description="Helical" evidence="1">
    <location>
        <begin position="307"/>
        <end position="326"/>
    </location>
</feature>
<keyword evidence="1" id="KW-0472">Membrane</keyword>
<evidence type="ECO:0008006" key="4">
    <source>
        <dbReference type="Google" id="ProtNLM"/>
    </source>
</evidence>
<feature type="transmembrane region" description="Helical" evidence="1">
    <location>
        <begin position="338"/>
        <end position="357"/>
    </location>
</feature>
<organism evidence="2 3">
    <name type="scientific">Futiania mangrovi</name>
    <dbReference type="NCBI Taxonomy" id="2959716"/>
    <lineage>
        <taxon>Bacteria</taxon>
        <taxon>Pseudomonadati</taxon>
        <taxon>Pseudomonadota</taxon>
        <taxon>Alphaproteobacteria</taxon>
        <taxon>Futianiales</taxon>
        <taxon>Futianiaceae</taxon>
        <taxon>Futiania</taxon>
    </lineage>
</organism>
<keyword evidence="3" id="KW-1185">Reference proteome</keyword>
<gene>
    <name evidence="2" type="ORF">NJQ99_01275</name>
</gene>
<evidence type="ECO:0000313" key="3">
    <source>
        <dbReference type="Proteomes" id="UP001055804"/>
    </source>
</evidence>
<reference evidence="2" key="1">
    <citation type="submission" date="2022-06" db="EMBL/GenBank/DDBJ databases">
        <title>Isolation and Genomics of Futiania mangrovii gen. nov., sp. nov., a Rare and Metabolically-versatile member in the Class Alphaproteobacteria.</title>
        <authorList>
            <person name="Liu L."/>
            <person name="Huang W.-C."/>
            <person name="Pan J."/>
            <person name="Li J."/>
            <person name="Huang Y."/>
            <person name="Du H."/>
            <person name="Liu Y."/>
            <person name="Li M."/>
        </authorList>
    </citation>
    <scope>NUCLEOTIDE SEQUENCE</scope>
    <source>
        <strain evidence="2">FT118</strain>
    </source>
</reference>